<dbReference type="Proteomes" id="UP000036681">
    <property type="component" value="Unplaced"/>
</dbReference>
<protein>
    <submittedName>
        <fullName evidence="2">Uncharacterized protein</fullName>
    </submittedName>
</protein>
<proteinExistence type="predicted"/>
<reference evidence="2" key="1">
    <citation type="submission" date="2023-03" db="UniProtKB">
        <authorList>
            <consortium name="WormBaseParasite"/>
        </authorList>
    </citation>
    <scope>IDENTIFICATION</scope>
</reference>
<evidence type="ECO:0000313" key="2">
    <source>
        <dbReference type="WBParaSite" id="ALUE_0000342401-mRNA-1"/>
    </source>
</evidence>
<organism evidence="1 2">
    <name type="scientific">Ascaris lumbricoides</name>
    <name type="common">Giant roundworm</name>
    <dbReference type="NCBI Taxonomy" id="6252"/>
    <lineage>
        <taxon>Eukaryota</taxon>
        <taxon>Metazoa</taxon>
        <taxon>Ecdysozoa</taxon>
        <taxon>Nematoda</taxon>
        <taxon>Chromadorea</taxon>
        <taxon>Rhabditida</taxon>
        <taxon>Spirurina</taxon>
        <taxon>Ascaridomorpha</taxon>
        <taxon>Ascaridoidea</taxon>
        <taxon>Ascarididae</taxon>
        <taxon>Ascaris</taxon>
    </lineage>
</organism>
<keyword evidence="1" id="KW-1185">Reference proteome</keyword>
<name>A0A9J2P1J7_ASCLU</name>
<dbReference type="AlphaFoldDB" id="A0A9J2P1J7"/>
<evidence type="ECO:0000313" key="1">
    <source>
        <dbReference type="Proteomes" id="UP000036681"/>
    </source>
</evidence>
<dbReference type="WBParaSite" id="ALUE_0000342401-mRNA-1">
    <property type="protein sequence ID" value="ALUE_0000342401-mRNA-1"/>
    <property type="gene ID" value="ALUE_0000342401"/>
</dbReference>
<sequence>MAFHNIRWSLSRDLFKKKNMSIFLSSTSPIRDARFASKTGNLRKNDPEMCGSRPLHLRVSKKEIITPAYSSDFSLCNLISGL</sequence>
<accession>A0A9J2P1J7</accession>